<proteinExistence type="predicted"/>
<evidence type="ECO:0000256" key="2">
    <source>
        <dbReference type="ARBA" id="ARBA00023043"/>
    </source>
</evidence>
<evidence type="ECO:0000313" key="6">
    <source>
        <dbReference type="Proteomes" id="UP000626109"/>
    </source>
</evidence>
<feature type="repeat" description="ANK" evidence="3">
    <location>
        <begin position="537"/>
        <end position="569"/>
    </location>
</feature>
<protein>
    <submittedName>
        <fullName evidence="5">Uncharacterized protein</fullName>
    </submittedName>
</protein>
<dbReference type="EMBL" id="CAJNNW010031468">
    <property type="protein sequence ID" value="CAE8707649.1"/>
    <property type="molecule type" value="Genomic_DNA"/>
</dbReference>
<evidence type="ECO:0000313" key="5">
    <source>
        <dbReference type="EMBL" id="CAE8707649.1"/>
    </source>
</evidence>
<evidence type="ECO:0000313" key="7">
    <source>
        <dbReference type="Proteomes" id="UP000654075"/>
    </source>
</evidence>
<dbReference type="PANTHER" id="PTHR24178">
    <property type="entry name" value="MOLTING PROTEIN MLT-4"/>
    <property type="match status" value="1"/>
</dbReference>
<dbReference type="PANTHER" id="PTHR24178:SF9">
    <property type="entry name" value="ANK_REP_REGION DOMAIN-CONTAINING PROTEIN"/>
    <property type="match status" value="1"/>
</dbReference>
<dbReference type="PROSITE" id="PS50297">
    <property type="entry name" value="ANK_REP_REGION"/>
    <property type="match status" value="1"/>
</dbReference>
<dbReference type="Pfam" id="PF13857">
    <property type="entry name" value="Ank_5"/>
    <property type="match status" value="1"/>
</dbReference>
<reference evidence="5" key="1">
    <citation type="submission" date="2021-02" db="EMBL/GenBank/DDBJ databases">
        <authorList>
            <person name="Dougan E. K."/>
            <person name="Rhodes N."/>
            <person name="Thang M."/>
            <person name="Chan C."/>
        </authorList>
    </citation>
    <scope>NUCLEOTIDE SEQUENCE</scope>
</reference>
<dbReference type="OrthoDB" id="2122982at2759"/>
<dbReference type="AlphaFoldDB" id="A0A813KQC4"/>
<dbReference type="InterPro" id="IPR036770">
    <property type="entry name" value="Ankyrin_rpt-contain_sf"/>
</dbReference>
<keyword evidence="2 3" id="KW-0040">ANK repeat</keyword>
<keyword evidence="1" id="KW-0677">Repeat</keyword>
<comment type="caution">
    <text evidence="5">The sequence shown here is derived from an EMBL/GenBank/DDBJ whole genome shotgun (WGS) entry which is preliminary data.</text>
</comment>
<evidence type="ECO:0000256" key="3">
    <source>
        <dbReference type="PROSITE-ProRule" id="PRU00023"/>
    </source>
</evidence>
<name>A0A813KQC4_POLGL</name>
<accession>A0A813KQC4</accession>
<dbReference type="Proteomes" id="UP000626109">
    <property type="component" value="Unassembled WGS sequence"/>
</dbReference>
<sequence>MAALSPKEFVESEEYPGVRWVLANYILLFLKNGQPMPRCQDLPPQAFGRLDLATRAFAVTHPWLGHWHPDPQGIQIETLRAKLQKMKKQMMLEPQDVVFFDYMSLPQVTPEGVDDRTPEEKRRLRAALSGDLMGRVYLTTRVIVIDEVPKEAQSCVPYLERGWCYFECMVASMNTSPRDLEWVGDRVKDQIALFRGMAAGFRESGDLSPMLQAFESELPAKAFAQGADRSLVQGFFASLATSQRLVAAAVRGDIQGVKAALDDGADIRSRNGQGRTALQAAVVNSRVAVVAALLERCDASVVLMQTMEGETALKLAKEAGSLECKLMLRRKLGQRGSTAPLLLVKAIEGNEAALRRLLADRLEPAGDGGLDRLQAVSSAASSAPALPAVGSSASLSVGANLSAGSGITVEVASPKAPGRGGKVLASPLAVAGAVLARNGAASPQAAATGQKGSAPKLAALSAARLVLEAPASRLNKGTAAAKAKAADGLKATSAAAPQPLPPLACPVLEESCEEGCATLKATEEEDEKEDVDVQDDEGNTALHLAVGLRNLAVAEILLAARADPGKCNEGDESPLDLAKRLGDDRLRALLTSVKR</sequence>
<dbReference type="PROSITE" id="PS50088">
    <property type="entry name" value="ANK_REPEAT"/>
    <property type="match status" value="1"/>
</dbReference>
<dbReference type="Gene3D" id="1.25.40.20">
    <property type="entry name" value="Ankyrin repeat-containing domain"/>
    <property type="match status" value="2"/>
</dbReference>
<evidence type="ECO:0000256" key="1">
    <source>
        <dbReference type="ARBA" id="ARBA00022737"/>
    </source>
</evidence>
<keyword evidence="7" id="KW-1185">Reference proteome</keyword>
<dbReference type="Proteomes" id="UP000654075">
    <property type="component" value="Unassembled WGS sequence"/>
</dbReference>
<dbReference type="Pfam" id="PF12796">
    <property type="entry name" value="Ank_2"/>
    <property type="match status" value="1"/>
</dbReference>
<dbReference type="SMART" id="SM00248">
    <property type="entry name" value="ANK"/>
    <property type="match status" value="3"/>
</dbReference>
<dbReference type="InterPro" id="IPR002110">
    <property type="entry name" value="Ankyrin_rpt"/>
</dbReference>
<organism evidence="5 6">
    <name type="scientific">Polarella glacialis</name>
    <name type="common">Dinoflagellate</name>
    <dbReference type="NCBI Taxonomy" id="89957"/>
    <lineage>
        <taxon>Eukaryota</taxon>
        <taxon>Sar</taxon>
        <taxon>Alveolata</taxon>
        <taxon>Dinophyceae</taxon>
        <taxon>Suessiales</taxon>
        <taxon>Suessiaceae</taxon>
        <taxon>Polarella</taxon>
    </lineage>
</organism>
<dbReference type="EMBL" id="CAJNNV010027176">
    <property type="protein sequence ID" value="CAE8619581.1"/>
    <property type="molecule type" value="Genomic_DNA"/>
</dbReference>
<evidence type="ECO:0000313" key="4">
    <source>
        <dbReference type="EMBL" id="CAE8619581.1"/>
    </source>
</evidence>
<gene>
    <name evidence="4" type="ORF">PGLA1383_LOCUS37168</name>
    <name evidence="5" type="ORF">PGLA2088_LOCUS34626</name>
</gene>
<dbReference type="SUPFAM" id="SSF48403">
    <property type="entry name" value="Ankyrin repeat"/>
    <property type="match status" value="1"/>
</dbReference>